<evidence type="ECO:0000256" key="1">
    <source>
        <dbReference type="ARBA" id="ARBA00001971"/>
    </source>
</evidence>
<comment type="caution">
    <text evidence="7">The sequence shown here is derived from an EMBL/GenBank/DDBJ whole genome shotgun (WGS) entry which is preliminary data.</text>
</comment>
<keyword evidence="8" id="KW-1185">Reference proteome</keyword>
<dbReference type="CDD" id="cd11061">
    <property type="entry name" value="CYP67-like"/>
    <property type="match status" value="1"/>
</dbReference>
<keyword evidence="6" id="KW-1133">Transmembrane helix</keyword>
<keyword evidence="2 4" id="KW-0479">Metal-binding</keyword>
<keyword evidence="6" id="KW-0812">Transmembrane</keyword>
<dbReference type="Gene3D" id="1.10.630.10">
    <property type="entry name" value="Cytochrome P450"/>
    <property type="match status" value="1"/>
</dbReference>
<sequence>MYGIFLFGATTLLLTVYFIIWPIVEYFRDPKGLRRYPNLNILSGITDLSFCYEAHKGFRSEALLKAHQTSPVVRIGPNSLSYSDISAIKDIYGHNTKCVKDVFYDTLAGTHHHLADARDKLDHQRKRRILSSAYALKNLEGWEHKVADKTDRFIKAADAACTQPLKKGMKPATEDLRFDYRAYSNFFTLDAIADIGLSERLNFLDQGHDLCTAETMGGKLYKANYRECLHATARAQSGLVWSYNWFPVLWKLSKFVSKDYRKMIELNEGWNDIVWHRATQRLARYRAGEKLDDFFSALMEDKNGNPNSMEWGEIVAEISIMMNAGSDTTAIAMNNAMYLLLANPQCLAKLREELDAVIEPSEVTIPYDKVRHLPYLRACLDEALRMYPPSTFGLPRRTPPEGAPILGDFVPGETSVSISAYVAHRDPKVFSEPEEYRPERWLGDDAKDLQAAFISFSTGARGCIGRNISYLEQTVLLASVVHRFEFALPCEGWVPDRYESFNLAPGPMPLKVWRRFQDEIE</sequence>
<feature type="transmembrane region" description="Helical" evidence="6">
    <location>
        <begin position="6"/>
        <end position="27"/>
    </location>
</feature>
<evidence type="ECO:0000256" key="4">
    <source>
        <dbReference type="PIRSR" id="PIRSR602401-1"/>
    </source>
</evidence>
<dbReference type="PROSITE" id="PS00086">
    <property type="entry name" value="CYTOCHROME_P450"/>
    <property type="match status" value="1"/>
</dbReference>
<dbReference type="InterPro" id="IPR050121">
    <property type="entry name" value="Cytochrome_P450_monoxygenase"/>
</dbReference>
<evidence type="ECO:0000256" key="2">
    <source>
        <dbReference type="ARBA" id="ARBA00022723"/>
    </source>
</evidence>
<evidence type="ECO:0008006" key="9">
    <source>
        <dbReference type="Google" id="ProtNLM"/>
    </source>
</evidence>
<evidence type="ECO:0000256" key="6">
    <source>
        <dbReference type="SAM" id="Phobius"/>
    </source>
</evidence>
<comment type="similarity">
    <text evidence="5">Belongs to the cytochrome P450 family.</text>
</comment>
<dbReference type="AlphaFoldDB" id="A0A8H7T5V2"/>
<dbReference type="PRINTS" id="PR00463">
    <property type="entry name" value="EP450I"/>
</dbReference>
<evidence type="ECO:0000256" key="5">
    <source>
        <dbReference type="RuleBase" id="RU000461"/>
    </source>
</evidence>
<proteinExistence type="inferred from homology"/>
<feature type="binding site" description="axial binding residue" evidence="4">
    <location>
        <position position="463"/>
    </location>
    <ligand>
        <name>heme</name>
        <dbReference type="ChEBI" id="CHEBI:30413"/>
    </ligand>
    <ligandPart>
        <name>Fe</name>
        <dbReference type="ChEBI" id="CHEBI:18248"/>
    </ligandPart>
</feature>
<dbReference type="GO" id="GO:0016705">
    <property type="term" value="F:oxidoreductase activity, acting on paired donors, with incorporation or reduction of molecular oxygen"/>
    <property type="evidence" value="ECO:0007669"/>
    <property type="project" value="InterPro"/>
</dbReference>
<dbReference type="OrthoDB" id="2789670at2759"/>
<evidence type="ECO:0000256" key="3">
    <source>
        <dbReference type="ARBA" id="ARBA00023004"/>
    </source>
</evidence>
<dbReference type="PRINTS" id="PR00385">
    <property type="entry name" value="P450"/>
</dbReference>
<dbReference type="PANTHER" id="PTHR24305:SF172">
    <property type="entry name" value="P450, PUTATIVE (EUROFUNG)-RELATED"/>
    <property type="match status" value="1"/>
</dbReference>
<dbReference type="GO" id="GO:0020037">
    <property type="term" value="F:heme binding"/>
    <property type="evidence" value="ECO:0007669"/>
    <property type="project" value="InterPro"/>
</dbReference>
<dbReference type="InterPro" id="IPR036396">
    <property type="entry name" value="Cyt_P450_sf"/>
</dbReference>
<dbReference type="EMBL" id="JAFJYH010000336">
    <property type="protein sequence ID" value="KAG4413045.1"/>
    <property type="molecule type" value="Genomic_DNA"/>
</dbReference>
<accession>A0A8H7T5V2</accession>
<keyword evidence="6" id="KW-0472">Membrane</keyword>
<name>A0A8H7T5V2_9HELO</name>
<evidence type="ECO:0000313" key="7">
    <source>
        <dbReference type="EMBL" id="KAG4413045.1"/>
    </source>
</evidence>
<gene>
    <name evidence="7" type="ORF">IFR04_013809</name>
</gene>
<comment type="cofactor">
    <cofactor evidence="1 4">
        <name>heme</name>
        <dbReference type="ChEBI" id="CHEBI:30413"/>
    </cofactor>
</comment>
<keyword evidence="5" id="KW-0503">Monooxygenase</keyword>
<dbReference type="SUPFAM" id="SSF48264">
    <property type="entry name" value="Cytochrome P450"/>
    <property type="match status" value="1"/>
</dbReference>
<dbReference type="Proteomes" id="UP000664132">
    <property type="component" value="Unassembled WGS sequence"/>
</dbReference>
<dbReference type="GO" id="GO:0004497">
    <property type="term" value="F:monooxygenase activity"/>
    <property type="evidence" value="ECO:0007669"/>
    <property type="project" value="UniProtKB-KW"/>
</dbReference>
<keyword evidence="5" id="KW-0560">Oxidoreductase</keyword>
<dbReference type="InterPro" id="IPR002401">
    <property type="entry name" value="Cyt_P450_E_grp-I"/>
</dbReference>
<organism evidence="7 8">
    <name type="scientific">Cadophora malorum</name>
    <dbReference type="NCBI Taxonomy" id="108018"/>
    <lineage>
        <taxon>Eukaryota</taxon>
        <taxon>Fungi</taxon>
        <taxon>Dikarya</taxon>
        <taxon>Ascomycota</taxon>
        <taxon>Pezizomycotina</taxon>
        <taxon>Leotiomycetes</taxon>
        <taxon>Helotiales</taxon>
        <taxon>Ploettnerulaceae</taxon>
        <taxon>Cadophora</taxon>
    </lineage>
</organism>
<protein>
    <recommendedName>
        <fullName evidence="9">Cytochrome P450 monooxygenase</fullName>
    </recommendedName>
</protein>
<keyword evidence="3 4" id="KW-0408">Iron</keyword>
<keyword evidence="4 5" id="KW-0349">Heme</keyword>
<dbReference type="PANTHER" id="PTHR24305">
    <property type="entry name" value="CYTOCHROME P450"/>
    <property type="match status" value="1"/>
</dbReference>
<dbReference type="Pfam" id="PF00067">
    <property type="entry name" value="p450"/>
    <property type="match status" value="1"/>
</dbReference>
<dbReference type="GO" id="GO:0005506">
    <property type="term" value="F:iron ion binding"/>
    <property type="evidence" value="ECO:0007669"/>
    <property type="project" value="InterPro"/>
</dbReference>
<evidence type="ECO:0000313" key="8">
    <source>
        <dbReference type="Proteomes" id="UP000664132"/>
    </source>
</evidence>
<dbReference type="InterPro" id="IPR001128">
    <property type="entry name" value="Cyt_P450"/>
</dbReference>
<dbReference type="InterPro" id="IPR017972">
    <property type="entry name" value="Cyt_P450_CS"/>
</dbReference>
<reference evidence="7" key="1">
    <citation type="submission" date="2021-02" db="EMBL/GenBank/DDBJ databases">
        <title>Genome sequence Cadophora malorum strain M34.</title>
        <authorList>
            <person name="Stefanovic E."/>
            <person name="Vu D."/>
            <person name="Scully C."/>
            <person name="Dijksterhuis J."/>
            <person name="Roader J."/>
            <person name="Houbraken J."/>
        </authorList>
    </citation>
    <scope>NUCLEOTIDE SEQUENCE</scope>
    <source>
        <strain evidence="7">M34</strain>
    </source>
</reference>